<sequence>MASLALALRRPHLLFRLRPSPKDALEQKPKSGNKDNTSQQKPPLCAFSKLPKWYQDNPHIISSYRPVSHSYNACIHSLGYLHNETVNIYTHLLPALILALALPTLQIHISRIFTDAPWTDRFMLTLTPMACLFTLSLSATYHTLMNHSHTVSSSCLLLDYTGILALILASFISGVYVGFYDSPFHQRVYWAMILVLVVTSCLLVLHPRLQGPVYRPHRTAAFILTALSGFAPVFHGVYLYGLNTAFHEKGVKWWLAEGAWYGLGAMFFAKRVPESLPWTKRNQRGDGKGLFDVWGSSHQIFHCCVVAGAACHCWGVWSAWRCAV</sequence>
<dbReference type="GO" id="GO:0038023">
    <property type="term" value="F:signaling receptor activity"/>
    <property type="evidence" value="ECO:0007669"/>
    <property type="project" value="TreeGrafter"/>
</dbReference>
<feature type="binding site" evidence="6">
    <location>
        <position position="142"/>
    </location>
    <ligand>
        <name>Zn(2+)</name>
        <dbReference type="ChEBI" id="CHEBI:29105"/>
    </ligand>
</feature>
<dbReference type="PANTHER" id="PTHR20855:SF52">
    <property type="entry name" value="ADIPONECTIN RECEPTOR PROTEIN"/>
    <property type="match status" value="1"/>
</dbReference>
<evidence type="ECO:0000313" key="10">
    <source>
        <dbReference type="Proteomes" id="UP000799757"/>
    </source>
</evidence>
<dbReference type="GO" id="GO:0016020">
    <property type="term" value="C:membrane"/>
    <property type="evidence" value="ECO:0007669"/>
    <property type="project" value="UniProtKB-SubCell"/>
</dbReference>
<dbReference type="Proteomes" id="UP000799757">
    <property type="component" value="Unassembled WGS sequence"/>
</dbReference>
<feature type="transmembrane region" description="Helical" evidence="8">
    <location>
        <begin position="156"/>
        <end position="176"/>
    </location>
</feature>
<keyword evidence="3 8" id="KW-0812">Transmembrane</keyword>
<dbReference type="OrthoDB" id="529367at2759"/>
<evidence type="ECO:0000256" key="2">
    <source>
        <dbReference type="ARBA" id="ARBA00007018"/>
    </source>
</evidence>
<dbReference type="EMBL" id="MU002202">
    <property type="protein sequence ID" value="KAF2788596.1"/>
    <property type="molecule type" value="Genomic_DNA"/>
</dbReference>
<evidence type="ECO:0000256" key="1">
    <source>
        <dbReference type="ARBA" id="ARBA00004141"/>
    </source>
</evidence>
<keyword evidence="5 8" id="KW-0472">Membrane</keyword>
<feature type="transmembrane region" description="Helical" evidence="8">
    <location>
        <begin position="121"/>
        <end position="144"/>
    </location>
</feature>
<feature type="region of interest" description="Disordered" evidence="7">
    <location>
        <begin position="23"/>
        <end position="43"/>
    </location>
</feature>
<accession>A0A6A6WWW5</accession>
<evidence type="ECO:0000256" key="8">
    <source>
        <dbReference type="SAM" id="Phobius"/>
    </source>
</evidence>
<dbReference type="Pfam" id="PF03006">
    <property type="entry name" value="HlyIII"/>
    <property type="match status" value="1"/>
</dbReference>
<comment type="similarity">
    <text evidence="2">Belongs to the ADIPOR family.</text>
</comment>
<organism evidence="9 10">
    <name type="scientific">Melanomma pulvis-pyrius CBS 109.77</name>
    <dbReference type="NCBI Taxonomy" id="1314802"/>
    <lineage>
        <taxon>Eukaryota</taxon>
        <taxon>Fungi</taxon>
        <taxon>Dikarya</taxon>
        <taxon>Ascomycota</taxon>
        <taxon>Pezizomycotina</taxon>
        <taxon>Dothideomycetes</taxon>
        <taxon>Pleosporomycetidae</taxon>
        <taxon>Pleosporales</taxon>
        <taxon>Melanommataceae</taxon>
        <taxon>Melanomma</taxon>
    </lineage>
</organism>
<feature type="binding site" evidence="6">
    <location>
        <position position="298"/>
    </location>
    <ligand>
        <name>Zn(2+)</name>
        <dbReference type="ChEBI" id="CHEBI:29105"/>
    </ligand>
</feature>
<dbReference type="GO" id="GO:0046872">
    <property type="term" value="F:metal ion binding"/>
    <property type="evidence" value="ECO:0007669"/>
    <property type="project" value="UniProtKB-KW"/>
</dbReference>
<evidence type="ECO:0000313" key="9">
    <source>
        <dbReference type="EMBL" id="KAF2788596.1"/>
    </source>
</evidence>
<protein>
    <submittedName>
        <fullName evidence="9">HlyIII-domain-containing protein</fullName>
    </submittedName>
</protein>
<feature type="transmembrane region" description="Helical" evidence="8">
    <location>
        <begin position="88"/>
        <end position="109"/>
    </location>
</feature>
<evidence type="ECO:0000256" key="6">
    <source>
        <dbReference type="PIRSR" id="PIRSR604254-1"/>
    </source>
</evidence>
<dbReference type="InterPro" id="IPR004254">
    <property type="entry name" value="AdipoR/HlyIII-related"/>
</dbReference>
<comment type="subcellular location">
    <subcellularLocation>
        <location evidence="1">Membrane</location>
        <topology evidence="1">Multi-pass membrane protein</topology>
    </subcellularLocation>
</comment>
<keyword evidence="10" id="KW-1185">Reference proteome</keyword>
<feature type="transmembrane region" description="Helical" evidence="8">
    <location>
        <begin position="219"/>
        <end position="241"/>
    </location>
</feature>
<evidence type="ECO:0000256" key="7">
    <source>
        <dbReference type="SAM" id="MobiDB-lite"/>
    </source>
</evidence>
<dbReference type="PANTHER" id="PTHR20855">
    <property type="entry name" value="ADIPOR/PROGESTIN RECEPTOR-RELATED"/>
    <property type="match status" value="1"/>
</dbReference>
<proteinExistence type="inferred from homology"/>
<feature type="transmembrane region" description="Helical" evidence="8">
    <location>
        <begin position="188"/>
        <end position="207"/>
    </location>
</feature>
<reference evidence="9" key="1">
    <citation type="journal article" date="2020" name="Stud. Mycol.">
        <title>101 Dothideomycetes genomes: a test case for predicting lifestyles and emergence of pathogens.</title>
        <authorList>
            <person name="Haridas S."/>
            <person name="Albert R."/>
            <person name="Binder M."/>
            <person name="Bloem J."/>
            <person name="Labutti K."/>
            <person name="Salamov A."/>
            <person name="Andreopoulos B."/>
            <person name="Baker S."/>
            <person name="Barry K."/>
            <person name="Bills G."/>
            <person name="Bluhm B."/>
            <person name="Cannon C."/>
            <person name="Castanera R."/>
            <person name="Culley D."/>
            <person name="Daum C."/>
            <person name="Ezra D."/>
            <person name="Gonzalez J."/>
            <person name="Henrissat B."/>
            <person name="Kuo A."/>
            <person name="Liang C."/>
            <person name="Lipzen A."/>
            <person name="Lutzoni F."/>
            <person name="Magnuson J."/>
            <person name="Mondo S."/>
            <person name="Nolan M."/>
            <person name="Ohm R."/>
            <person name="Pangilinan J."/>
            <person name="Park H.-J."/>
            <person name="Ramirez L."/>
            <person name="Alfaro M."/>
            <person name="Sun H."/>
            <person name="Tritt A."/>
            <person name="Yoshinaga Y."/>
            <person name="Zwiers L.-H."/>
            <person name="Turgeon B."/>
            <person name="Goodwin S."/>
            <person name="Spatafora J."/>
            <person name="Crous P."/>
            <person name="Grigoriev I."/>
        </authorList>
    </citation>
    <scope>NUCLEOTIDE SEQUENCE</scope>
    <source>
        <strain evidence="9">CBS 109.77</strain>
    </source>
</reference>
<keyword evidence="6" id="KW-0479">Metal-binding</keyword>
<evidence type="ECO:0000256" key="5">
    <source>
        <dbReference type="ARBA" id="ARBA00023136"/>
    </source>
</evidence>
<feature type="compositionally biased region" description="Basic and acidic residues" evidence="7">
    <location>
        <begin position="23"/>
        <end position="33"/>
    </location>
</feature>
<keyword evidence="6" id="KW-0862">Zinc</keyword>
<dbReference type="AlphaFoldDB" id="A0A6A6WWW5"/>
<keyword evidence="4 8" id="KW-1133">Transmembrane helix</keyword>
<feature type="binding site" evidence="6">
    <location>
        <position position="302"/>
    </location>
    <ligand>
        <name>Zn(2+)</name>
        <dbReference type="ChEBI" id="CHEBI:29105"/>
    </ligand>
</feature>
<evidence type="ECO:0000256" key="3">
    <source>
        <dbReference type="ARBA" id="ARBA00022692"/>
    </source>
</evidence>
<dbReference type="GO" id="GO:0006882">
    <property type="term" value="P:intracellular zinc ion homeostasis"/>
    <property type="evidence" value="ECO:0007669"/>
    <property type="project" value="TreeGrafter"/>
</dbReference>
<gene>
    <name evidence="9" type="ORF">K505DRAFT_328815</name>
</gene>
<evidence type="ECO:0000256" key="4">
    <source>
        <dbReference type="ARBA" id="ARBA00022989"/>
    </source>
</evidence>
<name>A0A6A6WWW5_9PLEO</name>